<dbReference type="InterPro" id="IPR013780">
    <property type="entry name" value="Glyco_hydro_b"/>
</dbReference>
<feature type="region of interest" description="Disordered" evidence="1">
    <location>
        <begin position="154"/>
        <end position="225"/>
    </location>
</feature>
<name>A0ABQ6IH15_9MICO</name>
<dbReference type="PANTHER" id="PTHR43002">
    <property type="entry name" value="GLYCOGEN DEBRANCHING ENZYME"/>
    <property type="match status" value="1"/>
</dbReference>
<dbReference type="SUPFAM" id="SSF51011">
    <property type="entry name" value="Glycosyl hydrolase domain"/>
    <property type="match status" value="1"/>
</dbReference>
<dbReference type="InterPro" id="IPR006047">
    <property type="entry name" value="GH13_cat_dom"/>
</dbReference>
<evidence type="ECO:0000259" key="2">
    <source>
        <dbReference type="SMART" id="SM00642"/>
    </source>
</evidence>
<dbReference type="SMART" id="SM00642">
    <property type="entry name" value="Aamy"/>
    <property type="match status" value="1"/>
</dbReference>
<proteinExistence type="predicted"/>
<dbReference type="Proteomes" id="UP001157125">
    <property type="component" value="Unassembled WGS sequence"/>
</dbReference>
<dbReference type="EMBL" id="BSUN01000001">
    <property type="protein sequence ID" value="GMA36711.1"/>
    <property type="molecule type" value="Genomic_DNA"/>
</dbReference>
<keyword evidence="4" id="KW-1185">Reference proteome</keyword>
<dbReference type="RefSeq" id="WP_284328708.1">
    <property type="nucleotide sequence ID" value="NZ_BSUN01000001.1"/>
</dbReference>
<feature type="region of interest" description="Disordered" evidence="1">
    <location>
        <begin position="255"/>
        <end position="277"/>
    </location>
</feature>
<accession>A0ABQ6IH15</accession>
<evidence type="ECO:0000256" key="1">
    <source>
        <dbReference type="SAM" id="MobiDB-lite"/>
    </source>
</evidence>
<comment type="caution">
    <text evidence="3">The sequence shown here is derived from an EMBL/GenBank/DDBJ whole genome shotgun (WGS) entry which is preliminary data.</text>
</comment>
<feature type="compositionally biased region" description="Basic and acidic residues" evidence="1">
    <location>
        <begin position="255"/>
        <end position="267"/>
    </location>
</feature>
<protein>
    <recommendedName>
        <fullName evidence="2">Glycosyl hydrolase family 13 catalytic domain-containing protein</fullName>
    </recommendedName>
</protein>
<dbReference type="InterPro" id="IPR017853">
    <property type="entry name" value="GH"/>
</dbReference>
<gene>
    <name evidence="3" type="ORF">GCM10025876_29150</name>
</gene>
<reference evidence="4" key="1">
    <citation type="journal article" date="2019" name="Int. J. Syst. Evol. Microbiol.">
        <title>The Global Catalogue of Microorganisms (GCM) 10K type strain sequencing project: providing services to taxonomists for standard genome sequencing and annotation.</title>
        <authorList>
            <consortium name="The Broad Institute Genomics Platform"/>
            <consortium name="The Broad Institute Genome Sequencing Center for Infectious Disease"/>
            <person name="Wu L."/>
            <person name="Ma J."/>
        </authorList>
    </citation>
    <scope>NUCLEOTIDE SEQUENCE [LARGE SCALE GENOMIC DNA]</scope>
    <source>
        <strain evidence="4">NBRC 112299</strain>
    </source>
</reference>
<dbReference type="SUPFAM" id="SSF51445">
    <property type="entry name" value="(Trans)glycosidases"/>
    <property type="match status" value="1"/>
</dbReference>
<organism evidence="3 4">
    <name type="scientific">Demequina litorisediminis</name>
    <dbReference type="NCBI Taxonomy" id="1849022"/>
    <lineage>
        <taxon>Bacteria</taxon>
        <taxon>Bacillati</taxon>
        <taxon>Actinomycetota</taxon>
        <taxon>Actinomycetes</taxon>
        <taxon>Micrococcales</taxon>
        <taxon>Demequinaceae</taxon>
        <taxon>Demequina</taxon>
    </lineage>
</organism>
<dbReference type="Gene3D" id="2.60.40.1180">
    <property type="entry name" value="Golgi alpha-mannosidase II"/>
    <property type="match status" value="1"/>
</dbReference>
<feature type="domain" description="Glycosyl hydrolase family 13 catalytic" evidence="2">
    <location>
        <begin position="2"/>
        <end position="357"/>
    </location>
</feature>
<feature type="compositionally biased region" description="Basic residues" evidence="1">
    <location>
        <begin position="154"/>
        <end position="164"/>
    </location>
</feature>
<evidence type="ECO:0000313" key="3">
    <source>
        <dbReference type="EMBL" id="GMA36711.1"/>
    </source>
</evidence>
<dbReference type="Gene3D" id="3.20.20.80">
    <property type="entry name" value="Glycosidases"/>
    <property type="match status" value="2"/>
</dbReference>
<sequence>MGFFAPHAAYATEEARAKGAQGVLDEFVGMVDLLHQAGLEVILDVVYNHTAEAGWGDRTLAWRGLDNHDYYRRQPHSPGHYDDTTGTGNTLDFAHPRVVQMAMDSLRYWVEEVGVDGFRFDLAATLGRTGHGFSTRHPFLVGITMDSLIGGSKAHRRAVGHGPRRLAGGQLPRADGGVERPLPRQGALVLAPGHGARQPSAPHGAGTRHPAGRVIGPVRPHRSPLMRGPMASVNFVACHDGFTSYDLTAYNGKHNEANGEDNRDGTDNNRSWNHGFEGETSDADINAMRRRAVRNLLGTTLLSAGTPMLLAGDEMGNTQGGNNNAYCQDNEISWLDWAWHPWQADLRASVQHVIALRRENRVLRPAEFYEGRDPHPEDESRRADSAWFTADGQPEHEDWWEDPATRVLQFMRSLSDEGERDALLIVNGSDDAATVVTPADDGSAWQIVWDSAWESPVGVPLETVEPGEDQVLEARTVRLLLSIE</sequence>
<dbReference type="Pfam" id="PF00128">
    <property type="entry name" value="Alpha-amylase"/>
    <property type="match status" value="1"/>
</dbReference>
<evidence type="ECO:0000313" key="4">
    <source>
        <dbReference type="Proteomes" id="UP001157125"/>
    </source>
</evidence>